<keyword evidence="3" id="KW-1185">Reference proteome</keyword>
<feature type="region of interest" description="Disordered" evidence="1">
    <location>
        <begin position="73"/>
        <end position="102"/>
    </location>
</feature>
<feature type="region of interest" description="Disordered" evidence="1">
    <location>
        <begin position="14"/>
        <end position="40"/>
    </location>
</feature>
<feature type="compositionally biased region" description="Low complexity" evidence="1">
    <location>
        <begin position="145"/>
        <end position="158"/>
    </location>
</feature>
<evidence type="ECO:0000313" key="3">
    <source>
        <dbReference type="Proteomes" id="UP001303889"/>
    </source>
</evidence>
<sequence>MASSVAAAPAAISLQLAPTPSSSASIPPSSTPRLPTDSPGPIIRCSFPQCPARIDGSHHVLCEMHLQAIAVTDRPRDPVRPNGTQPAPPKAPAVPGTLGPPRVSHQLPSLRKLLPDVDKYPQIMRRKTAGKPIRFIHQQPTPKHSTPSSRGASTTSPRSPRPLAPRPAVSAPFPGPVHSPPLSPGSQPNGEPVRKRQRLSPSPGRSPKAKANGTADPPRPPRDSRHALNHPPHQPPMKAEAKQWPKPSFKHPVRKMPLQLANLRFIDSPDECAPGILSEQPGSGVNGFAGNFPRRSSWESIASASSDVPLRESRKAKISNPAQLAPKEIDADRFDALIYAQSGAASPPSGTSLPALPALAAKRATIEAPTKLVDEDEDDDEPNEPLYLPIDPRIHWPQSHSETWHATKQDEIRKRGGRKANFGRAAKSLQRQLKLQQTAVTEETMLEKIAENPAWVRALRRLRGLPCSSSDESAAPSAVEAEGRAEDEGTLVGRTRGRTRGNGGSVGSGVNGGVNGGGGSGVITSKRIGNSGLVVVSGLTGAQFEMMRNA</sequence>
<name>A0AAN6RR88_9PEZI</name>
<feature type="compositionally biased region" description="Gly residues" evidence="1">
    <location>
        <begin position="500"/>
        <end position="518"/>
    </location>
</feature>
<protein>
    <submittedName>
        <fullName evidence="2">Uncharacterized protein</fullName>
    </submittedName>
</protein>
<feature type="region of interest" description="Disordered" evidence="1">
    <location>
        <begin position="130"/>
        <end position="251"/>
    </location>
</feature>
<gene>
    <name evidence="2" type="ORF">C8A05DRAFT_17779</name>
</gene>
<evidence type="ECO:0000313" key="2">
    <source>
        <dbReference type="EMBL" id="KAK3899854.1"/>
    </source>
</evidence>
<feature type="compositionally biased region" description="Pro residues" evidence="1">
    <location>
        <begin position="173"/>
        <end position="183"/>
    </location>
</feature>
<feature type="region of interest" description="Disordered" evidence="1">
    <location>
        <begin position="466"/>
        <end position="518"/>
    </location>
</feature>
<accession>A0AAN6RR88</accession>
<dbReference type="EMBL" id="MU855732">
    <property type="protein sequence ID" value="KAK3899854.1"/>
    <property type="molecule type" value="Genomic_DNA"/>
</dbReference>
<feature type="compositionally biased region" description="Low complexity" evidence="1">
    <location>
        <begin position="14"/>
        <end position="32"/>
    </location>
</feature>
<reference evidence="2" key="1">
    <citation type="journal article" date="2023" name="Mol. Phylogenet. Evol.">
        <title>Genome-scale phylogeny and comparative genomics of the fungal order Sordariales.</title>
        <authorList>
            <person name="Hensen N."/>
            <person name="Bonometti L."/>
            <person name="Westerberg I."/>
            <person name="Brannstrom I.O."/>
            <person name="Guillou S."/>
            <person name="Cros-Aarteil S."/>
            <person name="Calhoun S."/>
            <person name="Haridas S."/>
            <person name="Kuo A."/>
            <person name="Mondo S."/>
            <person name="Pangilinan J."/>
            <person name="Riley R."/>
            <person name="LaButti K."/>
            <person name="Andreopoulos B."/>
            <person name="Lipzen A."/>
            <person name="Chen C."/>
            <person name="Yan M."/>
            <person name="Daum C."/>
            <person name="Ng V."/>
            <person name="Clum A."/>
            <person name="Steindorff A."/>
            <person name="Ohm R.A."/>
            <person name="Martin F."/>
            <person name="Silar P."/>
            <person name="Natvig D.O."/>
            <person name="Lalanne C."/>
            <person name="Gautier V."/>
            <person name="Ament-Velasquez S.L."/>
            <person name="Kruys A."/>
            <person name="Hutchinson M.I."/>
            <person name="Powell A.J."/>
            <person name="Barry K."/>
            <person name="Miller A.N."/>
            <person name="Grigoriev I.V."/>
            <person name="Debuchy R."/>
            <person name="Gladieux P."/>
            <person name="Hiltunen Thoren M."/>
            <person name="Johannesson H."/>
        </authorList>
    </citation>
    <scope>NUCLEOTIDE SEQUENCE</scope>
    <source>
        <strain evidence="2">CBS 103.79</strain>
    </source>
</reference>
<comment type="caution">
    <text evidence="2">The sequence shown here is derived from an EMBL/GenBank/DDBJ whole genome shotgun (WGS) entry which is preliminary data.</text>
</comment>
<dbReference type="Proteomes" id="UP001303889">
    <property type="component" value="Unassembled WGS sequence"/>
</dbReference>
<evidence type="ECO:0000256" key="1">
    <source>
        <dbReference type="SAM" id="MobiDB-lite"/>
    </source>
</evidence>
<organism evidence="2 3">
    <name type="scientific">Staphylotrichum tortipilum</name>
    <dbReference type="NCBI Taxonomy" id="2831512"/>
    <lineage>
        <taxon>Eukaryota</taxon>
        <taxon>Fungi</taxon>
        <taxon>Dikarya</taxon>
        <taxon>Ascomycota</taxon>
        <taxon>Pezizomycotina</taxon>
        <taxon>Sordariomycetes</taxon>
        <taxon>Sordariomycetidae</taxon>
        <taxon>Sordariales</taxon>
        <taxon>Chaetomiaceae</taxon>
        <taxon>Staphylotrichum</taxon>
    </lineage>
</organism>
<dbReference type="AlphaFoldDB" id="A0AAN6RR88"/>
<reference evidence="2" key="2">
    <citation type="submission" date="2023-05" db="EMBL/GenBank/DDBJ databases">
        <authorList>
            <consortium name="Lawrence Berkeley National Laboratory"/>
            <person name="Steindorff A."/>
            <person name="Hensen N."/>
            <person name="Bonometti L."/>
            <person name="Westerberg I."/>
            <person name="Brannstrom I.O."/>
            <person name="Guillou S."/>
            <person name="Cros-Aarteil S."/>
            <person name="Calhoun S."/>
            <person name="Haridas S."/>
            <person name="Kuo A."/>
            <person name="Mondo S."/>
            <person name="Pangilinan J."/>
            <person name="Riley R."/>
            <person name="Labutti K."/>
            <person name="Andreopoulos B."/>
            <person name="Lipzen A."/>
            <person name="Chen C."/>
            <person name="Yanf M."/>
            <person name="Daum C."/>
            <person name="Ng V."/>
            <person name="Clum A."/>
            <person name="Ohm R."/>
            <person name="Martin F."/>
            <person name="Silar P."/>
            <person name="Natvig D."/>
            <person name="Lalanne C."/>
            <person name="Gautier V."/>
            <person name="Ament-Velasquez S.L."/>
            <person name="Kruys A."/>
            <person name="Hutchinson M.I."/>
            <person name="Powell A.J."/>
            <person name="Barry K."/>
            <person name="Miller A.N."/>
            <person name="Grigoriev I.V."/>
            <person name="Debuchy R."/>
            <person name="Gladieux P."/>
            <person name="Thoren M.H."/>
            <person name="Johannesson H."/>
        </authorList>
    </citation>
    <scope>NUCLEOTIDE SEQUENCE</scope>
    <source>
        <strain evidence="2">CBS 103.79</strain>
    </source>
</reference>
<proteinExistence type="predicted"/>